<dbReference type="OrthoDB" id="9861845at2"/>
<protein>
    <submittedName>
        <fullName evidence="1">Uncharacterized protein</fullName>
    </submittedName>
</protein>
<evidence type="ECO:0000313" key="2">
    <source>
        <dbReference type="Proteomes" id="UP000256977"/>
    </source>
</evidence>
<dbReference type="Proteomes" id="UP000256977">
    <property type="component" value="Unassembled WGS sequence"/>
</dbReference>
<reference evidence="1 2" key="1">
    <citation type="submission" date="2018-07" db="EMBL/GenBank/DDBJ databases">
        <title>Genomic Encyclopedia of Type Strains, Phase III (KMG-III): the genomes of soil and plant-associated and newly described type strains.</title>
        <authorList>
            <person name="Whitman W."/>
        </authorList>
    </citation>
    <scope>NUCLEOTIDE SEQUENCE [LARGE SCALE GENOMIC DNA]</scope>
    <source>
        <strain evidence="1 2">CECT 7287</strain>
    </source>
</reference>
<evidence type="ECO:0000313" key="1">
    <source>
        <dbReference type="EMBL" id="RED75960.1"/>
    </source>
</evidence>
<sequence>MNTKFYSNVQLQNGKPAELMATFNAPSYDHLQVDVETKGTVVLNTVFGIVTLSIIPYGTGESGGCIDIKYHGEKFRTTMIGFKGHRDERVKDADLYSFDLQKANS</sequence>
<keyword evidence="2" id="KW-1185">Reference proteome</keyword>
<proteinExistence type="predicted"/>
<name>A0A3D9JPS0_9BACL</name>
<dbReference type="AlphaFoldDB" id="A0A3D9JPS0"/>
<organism evidence="1 2">
    <name type="scientific">Cohnella phaseoli</name>
    <dbReference type="NCBI Taxonomy" id="456490"/>
    <lineage>
        <taxon>Bacteria</taxon>
        <taxon>Bacillati</taxon>
        <taxon>Bacillota</taxon>
        <taxon>Bacilli</taxon>
        <taxon>Bacillales</taxon>
        <taxon>Paenibacillaceae</taxon>
        <taxon>Cohnella</taxon>
    </lineage>
</organism>
<dbReference type="RefSeq" id="WP_116061773.1">
    <property type="nucleotide sequence ID" value="NZ_QRDZ01000013.1"/>
</dbReference>
<comment type="caution">
    <text evidence="1">The sequence shown here is derived from an EMBL/GenBank/DDBJ whole genome shotgun (WGS) entry which is preliminary data.</text>
</comment>
<accession>A0A3D9JPS0</accession>
<dbReference type="EMBL" id="QRDZ01000013">
    <property type="protein sequence ID" value="RED75960.1"/>
    <property type="molecule type" value="Genomic_DNA"/>
</dbReference>
<gene>
    <name evidence="1" type="ORF">DFP98_11320</name>
</gene>